<dbReference type="NCBIfam" id="TIGR00254">
    <property type="entry name" value="GGDEF"/>
    <property type="match status" value="1"/>
</dbReference>
<dbReference type="SUPFAM" id="SSF55073">
    <property type="entry name" value="Nucleotide cyclase"/>
    <property type="match status" value="1"/>
</dbReference>
<keyword evidence="3" id="KW-1133">Transmembrane helix</keyword>
<feature type="transmembrane region" description="Helical" evidence="3">
    <location>
        <begin position="75"/>
        <end position="95"/>
    </location>
</feature>
<dbReference type="CDD" id="cd01949">
    <property type="entry name" value="GGDEF"/>
    <property type="match status" value="1"/>
</dbReference>
<accession>A0ABV7VNF0</accession>
<dbReference type="InterPro" id="IPR043128">
    <property type="entry name" value="Rev_trsase/Diguanyl_cyclase"/>
</dbReference>
<dbReference type="SMART" id="SM00267">
    <property type="entry name" value="GGDEF"/>
    <property type="match status" value="1"/>
</dbReference>
<organism evidence="5 6">
    <name type="scientific">Bacterioplanoides pacificum</name>
    <dbReference type="NCBI Taxonomy" id="1171596"/>
    <lineage>
        <taxon>Bacteria</taxon>
        <taxon>Pseudomonadati</taxon>
        <taxon>Pseudomonadota</taxon>
        <taxon>Gammaproteobacteria</taxon>
        <taxon>Oceanospirillales</taxon>
        <taxon>Oceanospirillaceae</taxon>
        <taxon>Bacterioplanoides</taxon>
    </lineage>
</organism>
<sequence length="359" mass="40040">MNPFSSLMAPDAGGSERLFRKLMLQASLVGVVLHLAFASLFFLYDIAFMAAVNIVSVVVYLIVFVVIYRSLLEFSAWLMVALEILIHAALAVYLLGWDTGFHFYAMLIPPVTMISPLKEGLAKMPAVLLLTMVYVLMDYGLRTSAPVYLLPELVRDSLYYFNLVAVLFVMVFLTGLYYRLVVTNEQKLKQLATTDSLTGLHNRRSLQRLAERELDNHRRNGLPLAVMLCDLDNFKRINDLFGHQAGDQVLMHFSRLLKQQIRRGDLAARWGGEEFLLLLPAAPAQEAALVAERIRNELEAAAVSCGDKDIYVTATIGISELQPGDTLEHLVARADDALYQGKEAGRNRIVLPPSPLAEA</sequence>
<dbReference type="Gene3D" id="3.30.70.270">
    <property type="match status" value="1"/>
</dbReference>
<feature type="transmembrane region" description="Helical" evidence="3">
    <location>
        <begin position="161"/>
        <end position="180"/>
    </location>
</feature>
<evidence type="ECO:0000256" key="1">
    <source>
        <dbReference type="ARBA" id="ARBA00012528"/>
    </source>
</evidence>
<evidence type="ECO:0000313" key="5">
    <source>
        <dbReference type="EMBL" id="MFC3679034.1"/>
    </source>
</evidence>
<feature type="transmembrane region" description="Helical" evidence="3">
    <location>
        <begin position="124"/>
        <end position="141"/>
    </location>
</feature>
<keyword evidence="3" id="KW-0472">Membrane</keyword>
<dbReference type="PROSITE" id="PS50887">
    <property type="entry name" value="GGDEF"/>
    <property type="match status" value="1"/>
</dbReference>
<evidence type="ECO:0000313" key="6">
    <source>
        <dbReference type="Proteomes" id="UP001595722"/>
    </source>
</evidence>
<gene>
    <name evidence="5" type="ORF">ACFOMG_02765</name>
</gene>
<keyword evidence="6" id="KW-1185">Reference proteome</keyword>
<keyword evidence="3" id="KW-0812">Transmembrane</keyword>
<comment type="catalytic activity">
    <reaction evidence="2">
        <text>2 GTP = 3',3'-c-di-GMP + 2 diphosphate</text>
        <dbReference type="Rhea" id="RHEA:24898"/>
        <dbReference type="ChEBI" id="CHEBI:33019"/>
        <dbReference type="ChEBI" id="CHEBI:37565"/>
        <dbReference type="ChEBI" id="CHEBI:58805"/>
        <dbReference type="EC" id="2.7.7.65"/>
    </reaction>
</comment>
<dbReference type="InterPro" id="IPR000160">
    <property type="entry name" value="GGDEF_dom"/>
</dbReference>
<dbReference type="Pfam" id="PF00990">
    <property type="entry name" value="GGDEF"/>
    <property type="match status" value="1"/>
</dbReference>
<feature type="transmembrane region" description="Helical" evidence="3">
    <location>
        <begin position="22"/>
        <end position="44"/>
    </location>
</feature>
<protein>
    <recommendedName>
        <fullName evidence="1">diguanylate cyclase</fullName>
        <ecNumber evidence="1">2.7.7.65</ecNumber>
    </recommendedName>
</protein>
<evidence type="ECO:0000259" key="4">
    <source>
        <dbReference type="PROSITE" id="PS50887"/>
    </source>
</evidence>
<comment type="caution">
    <text evidence="5">The sequence shown here is derived from an EMBL/GenBank/DDBJ whole genome shotgun (WGS) entry which is preliminary data.</text>
</comment>
<dbReference type="RefSeq" id="WP_376864637.1">
    <property type="nucleotide sequence ID" value="NZ_JBHRYB010000001.1"/>
</dbReference>
<dbReference type="InterPro" id="IPR029787">
    <property type="entry name" value="Nucleotide_cyclase"/>
</dbReference>
<dbReference type="PANTHER" id="PTHR45138:SF9">
    <property type="entry name" value="DIGUANYLATE CYCLASE DGCM-RELATED"/>
    <property type="match status" value="1"/>
</dbReference>
<dbReference type="PANTHER" id="PTHR45138">
    <property type="entry name" value="REGULATORY COMPONENTS OF SENSORY TRANSDUCTION SYSTEM"/>
    <property type="match status" value="1"/>
</dbReference>
<feature type="transmembrane region" description="Helical" evidence="3">
    <location>
        <begin position="50"/>
        <end position="68"/>
    </location>
</feature>
<dbReference type="Proteomes" id="UP001595722">
    <property type="component" value="Unassembled WGS sequence"/>
</dbReference>
<evidence type="ECO:0000256" key="2">
    <source>
        <dbReference type="ARBA" id="ARBA00034247"/>
    </source>
</evidence>
<reference evidence="6" key="1">
    <citation type="journal article" date="2019" name="Int. J. Syst. Evol. Microbiol.">
        <title>The Global Catalogue of Microorganisms (GCM) 10K type strain sequencing project: providing services to taxonomists for standard genome sequencing and annotation.</title>
        <authorList>
            <consortium name="The Broad Institute Genomics Platform"/>
            <consortium name="The Broad Institute Genome Sequencing Center for Infectious Disease"/>
            <person name="Wu L."/>
            <person name="Ma J."/>
        </authorList>
    </citation>
    <scope>NUCLEOTIDE SEQUENCE [LARGE SCALE GENOMIC DNA]</scope>
    <source>
        <strain evidence="6">KCTC 42424</strain>
    </source>
</reference>
<proteinExistence type="predicted"/>
<dbReference type="EMBL" id="JBHRYB010000001">
    <property type="protein sequence ID" value="MFC3679034.1"/>
    <property type="molecule type" value="Genomic_DNA"/>
</dbReference>
<name>A0ABV7VNF0_9GAMM</name>
<evidence type="ECO:0000256" key="3">
    <source>
        <dbReference type="SAM" id="Phobius"/>
    </source>
</evidence>
<feature type="domain" description="GGDEF" evidence="4">
    <location>
        <begin position="222"/>
        <end position="354"/>
    </location>
</feature>
<dbReference type="EC" id="2.7.7.65" evidence="1"/>
<dbReference type="InterPro" id="IPR050469">
    <property type="entry name" value="Diguanylate_Cyclase"/>
</dbReference>